<keyword evidence="7" id="KW-1185">Reference proteome</keyword>
<dbReference type="Proteomes" id="UP000444721">
    <property type="component" value="Unassembled WGS sequence"/>
</dbReference>
<reference evidence="6 7" key="1">
    <citation type="journal article" date="2019" name="Sci. Rep.">
        <title>Nanopore sequencing improves the draft genome of the human pathogenic amoeba Naegleria fowleri.</title>
        <authorList>
            <person name="Liechti N."/>
            <person name="Schurch N."/>
            <person name="Bruggmann R."/>
            <person name="Wittwer M."/>
        </authorList>
    </citation>
    <scope>NUCLEOTIDE SEQUENCE [LARGE SCALE GENOMIC DNA]</scope>
    <source>
        <strain evidence="6 7">ATCC 30894</strain>
    </source>
</reference>
<keyword evidence="4" id="KW-0456">Lyase</keyword>
<dbReference type="InterPro" id="IPR001533">
    <property type="entry name" value="Pterin_deHydtase"/>
</dbReference>
<evidence type="ECO:0000256" key="5">
    <source>
        <dbReference type="ARBA" id="ARBA00030497"/>
    </source>
</evidence>
<dbReference type="GeneID" id="68113066"/>
<dbReference type="PANTHER" id="PTHR12599:SF0">
    <property type="entry name" value="PTERIN-4-ALPHA-CARBINOLAMINE DEHYDRATASE"/>
    <property type="match status" value="1"/>
</dbReference>
<dbReference type="EC" id="4.2.1.96" evidence="3"/>
<dbReference type="CDD" id="cd00914">
    <property type="entry name" value="PCD_DCoH_subfamily_b"/>
    <property type="match status" value="1"/>
</dbReference>
<dbReference type="OrthoDB" id="277398at2759"/>
<proteinExistence type="inferred from homology"/>
<dbReference type="GO" id="GO:0008124">
    <property type="term" value="F:4-alpha-hydroxytetrahydrobiopterin dehydratase activity"/>
    <property type="evidence" value="ECO:0007669"/>
    <property type="project" value="UniProtKB-EC"/>
</dbReference>
<dbReference type="SUPFAM" id="SSF55248">
    <property type="entry name" value="PCD-like"/>
    <property type="match status" value="1"/>
</dbReference>
<evidence type="ECO:0000256" key="2">
    <source>
        <dbReference type="ARBA" id="ARBA00006472"/>
    </source>
</evidence>
<gene>
    <name evidence="6" type="ORF">FDP41_005848</name>
</gene>
<dbReference type="VEuPathDB" id="AmoebaDB:FDP41_005848"/>
<evidence type="ECO:0000256" key="3">
    <source>
        <dbReference type="ARBA" id="ARBA00013252"/>
    </source>
</evidence>
<dbReference type="VEuPathDB" id="AmoebaDB:NF0073360"/>
<dbReference type="InterPro" id="IPR036428">
    <property type="entry name" value="PCD_sf"/>
</dbReference>
<organism evidence="6 7">
    <name type="scientific">Naegleria fowleri</name>
    <name type="common">Brain eating amoeba</name>
    <dbReference type="NCBI Taxonomy" id="5763"/>
    <lineage>
        <taxon>Eukaryota</taxon>
        <taxon>Discoba</taxon>
        <taxon>Heterolobosea</taxon>
        <taxon>Tetramitia</taxon>
        <taxon>Eutetramitia</taxon>
        <taxon>Vahlkampfiidae</taxon>
        <taxon>Naegleria</taxon>
    </lineage>
</organism>
<dbReference type="OMA" id="WAEKWNH"/>
<dbReference type="NCBIfam" id="NF002018">
    <property type="entry name" value="PRK00823.1-3"/>
    <property type="match status" value="1"/>
</dbReference>
<comment type="similarity">
    <text evidence="2">Belongs to the pterin-4-alpha-carbinolamine dehydratase family.</text>
</comment>
<dbReference type="VEuPathDB" id="AmoebaDB:NfTy_044710"/>
<dbReference type="Gene3D" id="3.30.1360.20">
    <property type="entry name" value="Transcriptional coactivator/pterin dehydratase"/>
    <property type="match status" value="1"/>
</dbReference>
<dbReference type="HAMAP" id="MF_00434">
    <property type="entry name" value="Pterin_4_alpha"/>
    <property type="match status" value="1"/>
</dbReference>
<dbReference type="RefSeq" id="XP_044559808.1">
    <property type="nucleotide sequence ID" value="XM_044709417.1"/>
</dbReference>
<dbReference type="PANTHER" id="PTHR12599">
    <property type="entry name" value="PTERIN-4-ALPHA-CARBINOLAMINE DEHYDRATASE"/>
    <property type="match status" value="1"/>
</dbReference>
<dbReference type="EMBL" id="VFQX01000048">
    <property type="protein sequence ID" value="KAF0975095.1"/>
    <property type="molecule type" value="Genomic_DNA"/>
</dbReference>
<dbReference type="AlphaFoldDB" id="A0A6A5BND7"/>
<accession>A0A6A5BND7</accession>
<evidence type="ECO:0000313" key="6">
    <source>
        <dbReference type="EMBL" id="KAF0975095.1"/>
    </source>
</evidence>
<dbReference type="Pfam" id="PF01329">
    <property type="entry name" value="Pterin_4a"/>
    <property type="match status" value="1"/>
</dbReference>
<name>A0A6A5BND7_NAEFO</name>
<comment type="caution">
    <text evidence="6">The sequence shown here is derived from an EMBL/GenBank/DDBJ whole genome shotgun (WGS) entry which is preliminary data.</text>
</comment>
<protein>
    <recommendedName>
        <fullName evidence="3">4a-hydroxytetrahydrobiopterin dehydratase</fullName>
        <ecNumber evidence="3">4.2.1.96</ecNumber>
    </recommendedName>
    <alternativeName>
        <fullName evidence="5">4-alpha-hydroxy-tetrahydropterin dehydratase</fullName>
    </alternativeName>
</protein>
<sequence>MRTLTRKLTDEELKSELMKIPSWQLVQEEKRNVIRRKFVFKDFKQAWQFMNKVATKADEMDHHPEWFNVYNKVDIVLSTHDCGGLSERDILLASFIDQQVPSE</sequence>
<evidence type="ECO:0000256" key="4">
    <source>
        <dbReference type="ARBA" id="ARBA00023239"/>
    </source>
</evidence>
<evidence type="ECO:0000256" key="1">
    <source>
        <dbReference type="ARBA" id="ARBA00001554"/>
    </source>
</evidence>
<dbReference type="GO" id="GO:0006729">
    <property type="term" value="P:tetrahydrobiopterin biosynthetic process"/>
    <property type="evidence" value="ECO:0007669"/>
    <property type="project" value="InterPro"/>
</dbReference>
<comment type="catalytic activity">
    <reaction evidence="1">
        <text>(4aS,6R)-4a-hydroxy-L-erythro-5,6,7,8-tetrahydrobiopterin = (6R)-L-erythro-6,7-dihydrobiopterin + H2O</text>
        <dbReference type="Rhea" id="RHEA:11920"/>
        <dbReference type="ChEBI" id="CHEBI:15377"/>
        <dbReference type="ChEBI" id="CHEBI:15642"/>
        <dbReference type="ChEBI" id="CHEBI:43120"/>
        <dbReference type="EC" id="4.2.1.96"/>
    </reaction>
</comment>
<evidence type="ECO:0000313" key="7">
    <source>
        <dbReference type="Proteomes" id="UP000444721"/>
    </source>
</evidence>